<sequence>MTDTQAPLDRSAMADRVNRAAAALDPHMRGSLGNPVADRVQQTPSVIGEAVVEALMTFLRGNSRVSKRVGPSIGRMAVLATAALLARALRNRAARTASEGGQIVHVFNPRPRHHVHIAVVRTARAEAADPALTEAVRLAVARHPDVPDDVKAHVAGPEGARAITAVLSSIGPDDVATALRDVKRQEALIDRLSQEWTSGLGFSGSFEDAWRHAHHNPAVGTPDQVGLAGPPQGGWRDFAGWDPATAPTAQQLDHLNAAWISSVASLEPEAADARRRIEPLVLTWEPLVFERYTRELVDAGLRNGHLDLDSGAHDRISAVEGASIHIEGPPPGSRPLNIAEHWARILTPEGLRDLDEGRIRDLVDSWSTHTGHKNGAPTALAEPAATALDRFEGHLAGANPAIGAEYTRLVESGRTPVEAFTEVSRCSTGHPFAADSMYVPPPEPAADARTTADAGARRTAGSAGRGAEARRELVDAVDSGADLPAKVVTGADYARPGAPDLAEGLASLGGKYKANTRTAEERVAARHNERRTTL</sequence>
<organism evidence="2 3">
    <name type="scientific">Nocardiopsis sediminis</name>
    <dbReference type="NCBI Taxonomy" id="1778267"/>
    <lineage>
        <taxon>Bacteria</taxon>
        <taxon>Bacillati</taxon>
        <taxon>Actinomycetota</taxon>
        <taxon>Actinomycetes</taxon>
        <taxon>Streptosporangiales</taxon>
        <taxon>Nocardiopsidaceae</taxon>
        <taxon>Nocardiopsis</taxon>
    </lineage>
</organism>
<feature type="compositionally biased region" description="Low complexity" evidence="1">
    <location>
        <begin position="445"/>
        <end position="466"/>
    </location>
</feature>
<dbReference type="EMBL" id="JBHSBH010000012">
    <property type="protein sequence ID" value="MFC3998110.1"/>
    <property type="molecule type" value="Genomic_DNA"/>
</dbReference>
<gene>
    <name evidence="2" type="ORF">ACFOVU_19430</name>
</gene>
<reference evidence="3" key="1">
    <citation type="journal article" date="2019" name="Int. J. Syst. Evol. Microbiol.">
        <title>The Global Catalogue of Microorganisms (GCM) 10K type strain sequencing project: providing services to taxonomists for standard genome sequencing and annotation.</title>
        <authorList>
            <consortium name="The Broad Institute Genomics Platform"/>
            <consortium name="The Broad Institute Genome Sequencing Center for Infectious Disease"/>
            <person name="Wu L."/>
            <person name="Ma J."/>
        </authorList>
    </citation>
    <scope>NUCLEOTIDE SEQUENCE [LARGE SCALE GENOMIC DNA]</scope>
    <source>
        <strain evidence="3">TBRC 1826</strain>
    </source>
</reference>
<accession>A0ABV8FPM3</accession>
<keyword evidence="3" id="KW-1185">Reference proteome</keyword>
<comment type="caution">
    <text evidence="2">The sequence shown here is derived from an EMBL/GenBank/DDBJ whole genome shotgun (WGS) entry which is preliminary data.</text>
</comment>
<dbReference type="Proteomes" id="UP001595847">
    <property type="component" value="Unassembled WGS sequence"/>
</dbReference>
<proteinExistence type="predicted"/>
<evidence type="ECO:0000256" key="1">
    <source>
        <dbReference type="SAM" id="MobiDB-lite"/>
    </source>
</evidence>
<feature type="region of interest" description="Disordered" evidence="1">
    <location>
        <begin position="443"/>
        <end position="469"/>
    </location>
</feature>
<name>A0ABV8FPM3_9ACTN</name>
<protein>
    <submittedName>
        <fullName evidence="2">Uncharacterized protein</fullName>
    </submittedName>
</protein>
<dbReference type="RefSeq" id="WP_378535643.1">
    <property type="nucleotide sequence ID" value="NZ_JBHSBH010000012.1"/>
</dbReference>
<evidence type="ECO:0000313" key="3">
    <source>
        <dbReference type="Proteomes" id="UP001595847"/>
    </source>
</evidence>
<evidence type="ECO:0000313" key="2">
    <source>
        <dbReference type="EMBL" id="MFC3998110.1"/>
    </source>
</evidence>